<dbReference type="EMBL" id="MEKH01000009">
    <property type="protein sequence ID" value="ODO03012.1"/>
    <property type="molecule type" value="Genomic_DNA"/>
</dbReference>
<keyword evidence="2" id="KW-0479">Metal-binding</keyword>
<accession>A0A1E3JSY3</accession>
<sequence>MTTATQTINDLTTQIGTLGVRGSTQPLSRNYSLDKWQNFAVNPAIGQEFGKDLQLSEIVHAANKDELLRDLAVLISQRGVVFFRAQDIGLEDQKTLGRKLGELSGKPQDSALHIHPFTPKDSEKGDQILVCVSAPAKNIGLTFVRSISAERRNKRAQVEDSTRFASKGWHSDITFEPVPSDYAILKIHTAPENGGDTLWASAYEAYSRLSPEFAKFLEGKEAFHEATSFNKYAEAAGITLRTDVRGSPLNSGPGLSAIHPVIRVNPVTGWKGLFVNQGFTKRILDVTKDESDFILDYLFKLVNSNHDLQVRFKWGTGYASRSVGDVAIWDNRSTVHAITQDYEDAERVGDRVVSLGEKPYFDPAGTTRRKDLGLPEPTHDASVLGEAYRQSVSSANE</sequence>
<keyword evidence="4" id="KW-0560">Oxidoreductase</keyword>
<gene>
    <name evidence="8" type="ORF">I350_05856</name>
</gene>
<dbReference type="GO" id="GO:0016706">
    <property type="term" value="F:2-oxoglutarate-dependent dioxygenase activity"/>
    <property type="evidence" value="ECO:0007669"/>
    <property type="project" value="TreeGrafter"/>
</dbReference>
<feature type="compositionally biased region" description="Basic and acidic residues" evidence="6">
    <location>
        <begin position="368"/>
        <end position="379"/>
    </location>
</feature>
<feature type="domain" description="TauD/TfdA-like" evidence="7">
    <location>
        <begin position="43"/>
        <end position="348"/>
    </location>
</feature>
<comment type="similarity">
    <text evidence="1">Belongs to the TfdA dioxygenase family.</text>
</comment>
<dbReference type="InterPro" id="IPR003819">
    <property type="entry name" value="TauD/TfdA-like"/>
</dbReference>
<evidence type="ECO:0000313" key="9">
    <source>
        <dbReference type="Proteomes" id="UP000095149"/>
    </source>
</evidence>
<dbReference type="GO" id="GO:0046872">
    <property type="term" value="F:metal ion binding"/>
    <property type="evidence" value="ECO:0007669"/>
    <property type="project" value="UniProtKB-KW"/>
</dbReference>
<evidence type="ECO:0000256" key="1">
    <source>
        <dbReference type="ARBA" id="ARBA00005896"/>
    </source>
</evidence>
<evidence type="ECO:0000313" key="8">
    <source>
        <dbReference type="EMBL" id="ODO03012.1"/>
    </source>
</evidence>
<dbReference type="InterPro" id="IPR042098">
    <property type="entry name" value="TauD-like_sf"/>
</dbReference>
<evidence type="ECO:0000259" key="7">
    <source>
        <dbReference type="Pfam" id="PF02668"/>
    </source>
</evidence>
<evidence type="ECO:0000256" key="3">
    <source>
        <dbReference type="ARBA" id="ARBA00022964"/>
    </source>
</evidence>
<dbReference type="Pfam" id="PF02668">
    <property type="entry name" value="TauD"/>
    <property type="match status" value="1"/>
</dbReference>
<evidence type="ECO:0000256" key="6">
    <source>
        <dbReference type="SAM" id="MobiDB-lite"/>
    </source>
</evidence>
<keyword evidence="3" id="KW-0223">Dioxygenase</keyword>
<dbReference type="GO" id="GO:0005737">
    <property type="term" value="C:cytoplasm"/>
    <property type="evidence" value="ECO:0007669"/>
    <property type="project" value="TreeGrafter"/>
</dbReference>
<feature type="region of interest" description="Disordered" evidence="6">
    <location>
        <begin position="360"/>
        <end position="397"/>
    </location>
</feature>
<dbReference type="SUPFAM" id="SSF51197">
    <property type="entry name" value="Clavaminate synthase-like"/>
    <property type="match status" value="1"/>
</dbReference>
<keyword evidence="5" id="KW-0408">Iron</keyword>
<dbReference type="Proteomes" id="UP000095149">
    <property type="component" value="Unassembled WGS sequence"/>
</dbReference>
<evidence type="ECO:0000256" key="5">
    <source>
        <dbReference type="ARBA" id="ARBA00023004"/>
    </source>
</evidence>
<comment type="caution">
    <text evidence="8">The sequence shown here is derived from an EMBL/GenBank/DDBJ whole genome shotgun (WGS) entry which is preliminary data.</text>
</comment>
<dbReference type="PANTHER" id="PTHR30468">
    <property type="entry name" value="ALPHA-KETOGLUTARATE-DEPENDENT SULFONATE DIOXYGENASE"/>
    <property type="match status" value="1"/>
</dbReference>
<dbReference type="InterPro" id="IPR051323">
    <property type="entry name" value="AtsK-like"/>
</dbReference>
<dbReference type="Gene3D" id="3.60.130.10">
    <property type="entry name" value="Clavaminate synthase-like"/>
    <property type="match status" value="1"/>
</dbReference>
<dbReference type="AlphaFoldDB" id="A0A1E3JSY3"/>
<evidence type="ECO:0000256" key="2">
    <source>
        <dbReference type="ARBA" id="ARBA00022723"/>
    </source>
</evidence>
<name>A0A1E3JSY3_9TREE</name>
<dbReference type="PANTHER" id="PTHR30468:SF10">
    <property type="entry name" value="TAUD_TFDA-LIKE DOMAIN-CONTAINING PROTEIN"/>
    <property type="match status" value="1"/>
</dbReference>
<evidence type="ECO:0000256" key="4">
    <source>
        <dbReference type="ARBA" id="ARBA00023002"/>
    </source>
</evidence>
<organism evidence="8 9">
    <name type="scientific">Cryptococcus amylolentus CBS 6273</name>
    <dbReference type="NCBI Taxonomy" id="1296118"/>
    <lineage>
        <taxon>Eukaryota</taxon>
        <taxon>Fungi</taxon>
        <taxon>Dikarya</taxon>
        <taxon>Basidiomycota</taxon>
        <taxon>Agaricomycotina</taxon>
        <taxon>Tremellomycetes</taxon>
        <taxon>Tremellales</taxon>
        <taxon>Cryptococcaceae</taxon>
        <taxon>Cryptococcus</taxon>
    </lineage>
</organism>
<protein>
    <recommendedName>
        <fullName evidence="7">TauD/TfdA-like domain-containing protein</fullName>
    </recommendedName>
</protein>
<proteinExistence type="inferred from homology"/>
<reference evidence="8 9" key="1">
    <citation type="submission" date="2016-06" db="EMBL/GenBank/DDBJ databases">
        <title>Evolution of pathogenesis and genome organization in the Tremellales.</title>
        <authorList>
            <person name="Cuomo C."/>
            <person name="Litvintseva A."/>
            <person name="Heitman J."/>
            <person name="Chen Y."/>
            <person name="Sun S."/>
            <person name="Springer D."/>
            <person name="Dromer F."/>
            <person name="Young S."/>
            <person name="Zeng Q."/>
            <person name="Chapman S."/>
            <person name="Gujja S."/>
            <person name="Saif S."/>
            <person name="Birren B."/>
        </authorList>
    </citation>
    <scope>NUCLEOTIDE SEQUENCE [LARGE SCALE GENOMIC DNA]</scope>
    <source>
        <strain evidence="8 9">CBS 6273</strain>
    </source>
</reference>